<keyword evidence="2" id="KW-1185">Reference proteome</keyword>
<dbReference type="AlphaFoldDB" id="A0A1D7XJA2"/>
<gene>
    <name evidence="1" type="ORF">BGI42_06540</name>
</gene>
<dbReference type="OrthoDB" id="1915126at2"/>
<evidence type="ECO:0000313" key="1">
    <source>
        <dbReference type="EMBL" id="AOR23414.1"/>
    </source>
</evidence>
<reference evidence="2" key="1">
    <citation type="submission" date="2016-09" db="EMBL/GenBank/DDBJ databases">
        <title>Genomics of Clostridium taeniosporum, an organism which forms endospores with ribbon-like appendages.</title>
        <authorList>
            <person name="Walker J.R."/>
        </authorList>
    </citation>
    <scope>NUCLEOTIDE SEQUENCE [LARGE SCALE GENOMIC DNA]</scope>
    <source>
        <strain evidence="2">1/k</strain>
    </source>
</reference>
<dbReference type="EMBL" id="CP017253">
    <property type="protein sequence ID" value="AOR23414.1"/>
    <property type="molecule type" value="Genomic_DNA"/>
</dbReference>
<dbReference type="Proteomes" id="UP000094652">
    <property type="component" value="Chromosome"/>
</dbReference>
<name>A0A1D7XJA2_9CLOT</name>
<sequence length="95" mass="11280">MKSTNCKKPVLVKGNLFYDDMTPVKNAIVLLEIVLLEYEKIHMKDNSSLYCAYDITNDFGEFCFQINDRDHYYKIKICENYNVNCMINETIYTDR</sequence>
<accession>A0A1D7XJA2</accession>
<dbReference type="STRING" id="394958.BGI42_06540"/>
<proteinExistence type="predicted"/>
<dbReference type="KEGG" id="ctae:BGI42_06540"/>
<organism evidence="1 2">
    <name type="scientific">Clostridium taeniosporum</name>
    <dbReference type="NCBI Taxonomy" id="394958"/>
    <lineage>
        <taxon>Bacteria</taxon>
        <taxon>Bacillati</taxon>
        <taxon>Bacillota</taxon>
        <taxon>Clostridia</taxon>
        <taxon>Eubacteriales</taxon>
        <taxon>Clostridiaceae</taxon>
        <taxon>Clostridium</taxon>
    </lineage>
</organism>
<protein>
    <submittedName>
        <fullName evidence="1">Uncharacterized protein</fullName>
    </submittedName>
</protein>
<evidence type="ECO:0000313" key="2">
    <source>
        <dbReference type="Proteomes" id="UP000094652"/>
    </source>
</evidence>
<dbReference type="RefSeq" id="WP_069679565.1">
    <property type="nucleotide sequence ID" value="NZ_CP017253.2"/>
</dbReference>